<evidence type="ECO:0000256" key="4">
    <source>
        <dbReference type="ARBA" id="ARBA00023242"/>
    </source>
</evidence>
<protein>
    <recommendedName>
        <fullName evidence="7">EKC/KEOPS complex subunit cgi121</fullName>
    </recommendedName>
</protein>
<dbReference type="SUPFAM" id="SSF143870">
    <property type="entry name" value="PF0523-like"/>
    <property type="match status" value="1"/>
</dbReference>
<dbReference type="EMBL" id="JAPCXC010000158">
    <property type="protein sequence ID" value="KAJ1604332.1"/>
    <property type="molecule type" value="Genomic_DNA"/>
</dbReference>
<accession>A0A9D5HVM2</accession>
<evidence type="ECO:0008006" key="7">
    <source>
        <dbReference type="Google" id="ProtNLM"/>
    </source>
</evidence>
<dbReference type="AlphaFoldDB" id="A0A9D5HVM2"/>
<proteinExistence type="inferred from homology"/>
<dbReference type="PANTHER" id="PTHR15840:SF10">
    <property type="entry name" value="EKC_KEOPS COMPLEX SUBUNIT TPRKB"/>
    <property type="match status" value="1"/>
</dbReference>
<dbReference type="InterPro" id="IPR036504">
    <property type="entry name" value="CGI121/TPRKB_sf"/>
</dbReference>
<comment type="similarity">
    <text evidence="2 5">Belongs to the CGI121/TPRKB family.</text>
</comment>
<dbReference type="InterPro" id="IPR013926">
    <property type="entry name" value="CGI121/TPRKB"/>
</dbReference>
<dbReference type="Proteomes" id="UP001067231">
    <property type="component" value="Unassembled WGS sequence"/>
</dbReference>
<dbReference type="Gene3D" id="3.30.2380.10">
    <property type="entry name" value="CGI121/TPRKB"/>
    <property type="match status" value="1"/>
</dbReference>
<dbReference type="GO" id="GO:0005829">
    <property type="term" value="C:cytosol"/>
    <property type="evidence" value="ECO:0007669"/>
    <property type="project" value="TreeGrafter"/>
</dbReference>
<gene>
    <name evidence="6" type="ORF">OJ253_3733</name>
</gene>
<sequence>MPHTGLAQGKLRRFSLGEALEGEFVSVCLVRDVQNSKDLLRILMEKSHPLLVNLTKCPSAQSVILMNAKMIYSLEHILVSVSTCLLRRKFQSKMKTRAFETEVIYNMSPSTNISASLRAFGLTDTTKDIVCLFVNIDDVDAIGEFLGLVQGQVDILDHISSVNEVSEIAKCSPFDSN</sequence>
<evidence type="ECO:0000256" key="2">
    <source>
        <dbReference type="ARBA" id="ARBA00005546"/>
    </source>
</evidence>
<evidence type="ECO:0000313" key="6">
    <source>
        <dbReference type="EMBL" id="KAJ1604332.1"/>
    </source>
</evidence>
<evidence type="ECO:0000256" key="5">
    <source>
        <dbReference type="RuleBase" id="RU004398"/>
    </source>
</evidence>
<comment type="subcellular location">
    <subcellularLocation>
        <location evidence="1">Nucleus</location>
    </subcellularLocation>
</comment>
<reference evidence="6" key="1">
    <citation type="submission" date="2022-10" db="EMBL/GenBank/DDBJ databases">
        <title>Adaptive evolution leads to modifications in subtelomeric GC content in a zoonotic Cryptosporidium species.</title>
        <authorList>
            <person name="Li J."/>
            <person name="Feng Y."/>
            <person name="Xiao L."/>
        </authorList>
    </citation>
    <scope>NUCLEOTIDE SEQUENCE</scope>
    <source>
        <strain evidence="6">33844</strain>
    </source>
</reference>
<organism evidence="6">
    <name type="scientific">Cryptosporidium canis</name>
    <dbReference type="NCBI Taxonomy" id="195482"/>
    <lineage>
        <taxon>Eukaryota</taxon>
        <taxon>Sar</taxon>
        <taxon>Alveolata</taxon>
        <taxon>Apicomplexa</taxon>
        <taxon>Conoidasida</taxon>
        <taxon>Coccidia</taxon>
        <taxon>Eucoccidiorida</taxon>
        <taxon>Eimeriorina</taxon>
        <taxon>Cryptosporidiidae</taxon>
        <taxon>Cryptosporidium</taxon>
    </lineage>
</organism>
<dbReference type="Pfam" id="PF08617">
    <property type="entry name" value="CGI-121"/>
    <property type="match status" value="1"/>
</dbReference>
<evidence type="ECO:0000256" key="3">
    <source>
        <dbReference type="ARBA" id="ARBA00022694"/>
    </source>
</evidence>
<dbReference type="GO" id="GO:0005634">
    <property type="term" value="C:nucleus"/>
    <property type="evidence" value="ECO:0007669"/>
    <property type="project" value="UniProtKB-SubCell"/>
</dbReference>
<name>A0A9D5HVM2_9CRYT</name>
<dbReference type="OrthoDB" id="329139at2759"/>
<dbReference type="PANTHER" id="PTHR15840">
    <property type="entry name" value="CGI-121 FAMILY MEMBER"/>
    <property type="match status" value="1"/>
</dbReference>
<keyword evidence="3" id="KW-0819">tRNA processing</keyword>
<keyword evidence="4 5" id="KW-0539">Nucleus</keyword>
<dbReference type="GO" id="GO:0002949">
    <property type="term" value="P:tRNA threonylcarbamoyladenosine modification"/>
    <property type="evidence" value="ECO:0007669"/>
    <property type="project" value="TreeGrafter"/>
</dbReference>
<comment type="caution">
    <text evidence="6">The sequence shown here is derived from an EMBL/GenBank/DDBJ whole genome shotgun (WGS) entry which is preliminary data.</text>
</comment>
<dbReference type="GO" id="GO:0000408">
    <property type="term" value="C:EKC/KEOPS complex"/>
    <property type="evidence" value="ECO:0007669"/>
    <property type="project" value="TreeGrafter"/>
</dbReference>
<evidence type="ECO:0000256" key="1">
    <source>
        <dbReference type="ARBA" id="ARBA00004123"/>
    </source>
</evidence>